<keyword evidence="3" id="KW-1185">Reference proteome</keyword>
<evidence type="ECO:0000256" key="1">
    <source>
        <dbReference type="SAM" id="MobiDB-lite"/>
    </source>
</evidence>
<dbReference type="AlphaFoldDB" id="A0AAD7Z7C5"/>
<reference evidence="2" key="1">
    <citation type="journal article" date="2023" name="IScience">
        <title>Live-bearing cockroach genome reveals convergent evolutionary mechanisms linked to viviparity in insects and beyond.</title>
        <authorList>
            <person name="Fouks B."/>
            <person name="Harrison M.C."/>
            <person name="Mikhailova A.A."/>
            <person name="Marchal E."/>
            <person name="English S."/>
            <person name="Carruthers M."/>
            <person name="Jennings E.C."/>
            <person name="Chiamaka E.L."/>
            <person name="Frigard R.A."/>
            <person name="Pippel M."/>
            <person name="Attardo G.M."/>
            <person name="Benoit J.B."/>
            <person name="Bornberg-Bauer E."/>
            <person name="Tobe S.S."/>
        </authorList>
    </citation>
    <scope>NUCLEOTIDE SEQUENCE</scope>
    <source>
        <strain evidence="2">Stay&amp;Tobe</strain>
    </source>
</reference>
<protein>
    <submittedName>
        <fullName evidence="2">Uncharacterized protein</fullName>
    </submittedName>
</protein>
<feature type="non-terminal residue" evidence="2">
    <location>
        <position position="81"/>
    </location>
</feature>
<evidence type="ECO:0000313" key="2">
    <source>
        <dbReference type="EMBL" id="KAJ9575077.1"/>
    </source>
</evidence>
<accession>A0AAD7Z7C5</accession>
<sequence length="81" mass="9306">DTMSRKITVHLHKVFPSICIHVPGQLSIKDKMITNKYCMQTILPYNKCVSKNTGNKLTLHLEDENSVEEEEFNNDLSKGKE</sequence>
<gene>
    <name evidence="2" type="ORF">L9F63_007738</name>
</gene>
<reference evidence="2" key="2">
    <citation type="submission" date="2023-05" db="EMBL/GenBank/DDBJ databases">
        <authorList>
            <person name="Fouks B."/>
        </authorList>
    </citation>
    <scope>NUCLEOTIDE SEQUENCE</scope>
    <source>
        <strain evidence="2">Stay&amp;Tobe</strain>
        <tissue evidence="2">Testes</tissue>
    </source>
</reference>
<organism evidence="2 3">
    <name type="scientific">Diploptera punctata</name>
    <name type="common">Pacific beetle cockroach</name>
    <dbReference type="NCBI Taxonomy" id="6984"/>
    <lineage>
        <taxon>Eukaryota</taxon>
        <taxon>Metazoa</taxon>
        <taxon>Ecdysozoa</taxon>
        <taxon>Arthropoda</taxon>
        <taxon>Hexapoda</taxon>
        <taxon>Insecta</taxon>
        <taxon>Pterygota</taxon>
        <taxon>Neoptera</taxon>
        <taxon>Polyneoptera</taxon>
        <taxon>Dictyoptera</taxon>
        <taxon>Blattodea</taxon>
        <taxon>Blaberoidea</taxon>
        <taxon>Blaberidae</taxon>
        <taxon>Diplopterinae</taxon>
        <taxon>Diploptera</taxon>
    </lineage>
</organism>
<feature type="region of interest" description="Disordered" evidence="1">
    <location>
        <begin position="62"/>
        <end position="81"/>
    </location>
</feature>
<comment type="caution">
    <text evidence="2">The sequence shown here is derived from an EMBL/GenBank/DDBJ whole genome shotgun (WGS) entry which is preliminary data.</text>
</comment>
<dbReference type="EMBL" id="JASPKZ010010240">
    <property type="protein sequence ID" value="KAJ9575077.1"/>
    <property type="molecule type" value="Genomic_DNA"/>
</dbReference>
<evidence type="ECO:0000313" key="3">
    <source>
        <dbReference type="Proteomes" id="UP001233999"/>
    </source>
</evidence>
<proteinExistence type="predicted"/>
<feature type="compositionally biased region" description="Acidic residues" evidence="1">
    <location>
        <begin position="64"/>
        <end position="73"/>
    </location>
</feature>
<dbReference type="Proteomes" id="UP001233999">
    <property type="component" value="Unassembled WGS sequence"/>
</dbReference>
<name>A0AAD7Z7C5_DIPPU</name>
<feature type="non-terminal residue" evidence="2">
    <location>
        <position position="1"/>
    </location>
</feature>